<dbReference type="GO" id="GO:0005886">
    <property type="term" value="C:plasma membrane"/>
    <property type="evidence" value="ECO:0007669"/>
    <property type="project" value="UniProtKB-SubCell"/>
</dbReference>
<keyword evidence="3 7" id="KW-1133">Transmembrane helix</keyword>
<accession>I7JW15</accession>
<dbReference type="HOGENOM" id="CLU_025574_4_1_11"/>
<keyword evidence="6 7" id="KW-0961">Cell wall biogenesis/degradation</keyword>
<dbReference type="NCBIfam" id="TIGR00247">
    <property type="entry name" value="endolytic transglycosylase MltG"/>
    <property type="match status" value="1"/>
</dbReference>
<proteinExistence type="inferred from homology"/>
<evidence type="ECO:0000256" key="8">
    <source>
        <dbReference type="SAM" id="MobiDB-lite"/>
    </source>
</evidence>
<dbReference type="PATRIC" id="fig|883169.3.peg.725"/>
<evidence type="ECO:0000256" key="3">
    <source>
        <dbReference type="ARBA" id="ARBA00022989"/>
    </source>
</evidence>
<dbReference type="HAMAP" id="MF_02065">
    <property type="entry name" value="MltG"/>
    <property type="match status" value="1"/>
</dbReference>
<comment type="function">
    <text evidence="7">Functions as a peptidoglycan terminase that cleaves nascent peptidoglycan strands endolytically to terminate their elongation.</text>
</comment>
<dbReference type="Proteomes" id="UP000011016">
    <property type="component" value="Unassembled WGS sequence"/>
</dbReference>
<name>I7JW15_9CORY</name>
<dbReference type="GO" id="GO:0071555">
    <property type="term" value="P:cell wall organization"/>
    <property type="evidence" value="ECO:0007669"/>
    <property type="project" value="UniProtKB-KW"/>
</dbReference>
<feature type="region of interest" description="Disordered" evidence="8">
    <location>
        <begin position="1"/>
        <end position="30"/>
    </location>
</feature>
<dbReference type="GO" id="GO:0009252">
    <property type="term" value="P:peptidoglycan biosynthetic process"/>
    <property type="evidence" value="ECO:0007669"/>
    <property type="project" value="UniProtKB-UniRule"/>
</dbReference>
<feature type="compositionally biased region" description="Low complexity" evidence="8">
    <location>
        <begin position="1"/>
        <end position="11"/>
    </location>
</feature>
<protein>
    <recommendedName>
        <fullName evidence="7">Endolytic murein transglycosylase</fullName>
        <ecNumber evidence="7">4.2.2.29</ecNumber>
    </recommendedName>
    <alternativeName>
        <fullName evidence="7">Peptidoglycan lytic transglycosylase</fullName>
    </alternativeName>
    <alternativeName>
        <fullName evidence="7">Peptidoglycan polymerization terminase</fullName>
    </alternativeName>
</protein>
<evidence type="ECO:0000256" key="1">
    <source>
        <dbReference type="ARBA" id="ARBA00022475"/>
    </source>
</evidence>
<sequence>MTARSRQTAPRRGQRPRGGRPAPARRRTRGQQRWTAVVAAVIVLAVALVVFVGVRAAGSNDYEGTGNGQVQLVRVEEGQSMSELGPHLVELGVVKSEEAFESAAYLAPGASSLMPGFYRLEEEMSAEAAVEALMNPDNQVDLLQVQGGSTLKDVTVVGGDTRNGIFTQISELSCAENQDDCLDVEDLENAAANADPKALKVPEWARDAVEDHKGDERRLEGLIVPGDYIIDPKMDAEEVLAELIGNSAGHFEKLDVVSRSKAVGLEPYELLTAASLVEREAPAGEFDKVARVILNRLDEGMRLEFDSTVNYGLEEQEVATTDEDRERETPWNTYAKEGLPETPIASASDDAITAVENPAEGDWLFFVTIDQDGTTVFNDTFEEHQQDVIEALENGVFDTNRAEPGGEESGAGEDEE</sequence>
<reference evidence="10 11" key="2">
    <citation type="submission" date="2012-08" db="EMBL/GenBank/DDBJ databases">
        <title>The Genome Sequence of Turicella otitidis ATCC 51513.</title>
        <authorList>
            <consortium name="The Broad Institute Genome Sequencing Platform"/>
            <person name="Earl A."/>
            <person name="Ward D."/>
            <person name="Feldgarden M."/>
            <person name="Gevers D."/>
            <person name="Huys G."/>
            <person name="Walker B."/>
            <person name="Young S.K."/>
            <person name="Zeng Q."/>
            <person name="Gargeya S."/>
            <person name="Fitzgerald M."/>
            <person name="Haas B."/>
            <person name="Abouelleil A."/>
            <person name="Alvarado L."/>
            <person name="Arachchi H.M."/>
            <person name="Berlin A.M."/>
            <person name="Chapman S.B."/>
            <person name="Goldberg J."/>
            <person name="Griggs A."/>
            <person name="Gujja S."/>
            <person name="Hansen M."/>
            <person name="Howarth C."/>
            <person name="Imamovic A."/>
            <person name="Larimer J."/>
            <person name="McCowen C."/>
            <person name="Montmayeur A."/>
            <person name="Murphy C."/>
            <person name="Neiman D."/>
            <person name="Pearson M."/>
            <person name="Priest M."/>
            <person name="Roberts A."/>
            <person name="Saif S."/>
            <person name="Shea T."/>
            <person name="Sisk P."/>
            <person name="Sykes S."/>
            <person name="Wortman J."/>
            <person name="Nusbaum C."/>
            <person name="Birren B."/>
        </authorList>
    </citation>
    <scope>NUCLEOTIDE SEQUENCE [LARGE SCALE GENOMIC DNA]</scope>
    <source>
        <strain evidence="10 11">ATCC 51513</strain>
    </source>
</reference>
<evidence type="ECO:0000256" key="2">
    <source>
        <dbReference type="ARBA" id="ARBA00022692"/>
    </source>
</evidence>
<comment type="similarity">
    <text evidence="7">Belongs to the transglycosylase MltG family.</text>
</comment>
<evidence type="ECO:0000313" key="12">
    <source>
        <dbReference type="Proteomes" id="UP000011016"/>
    </source>
</evidence>
<dbReference type="OrthoDB" id="9814591at2"/>
<evidence type="ECO:0000313" key="9">
    <source>
        <dbReference type="EMBL" id="CCI83481.1"/>
    </source>
</evidence>
<keyword evidence="1 7" id="KW-1003">Cell membrane</keyword>
<evidence type="ECO:0000256" key="5">
    <source>
        <dbReference type="ARBA" id="ARBA00023239"/>
    </source>
</evidence>
<evidence type="ECO:0000256" key="4">
    <source>
        <dbReference type="ARBA" id="ARBA00023136"/>
    </source>
</evidence>
<evidence type="ECO:0000256" key="6">
    <source>
        <dbReference type="ARBA" id="ARBA00023316"/>
    </source>
</evidence>
<keyword evidence="4 7" id="KW-0472">Membrane</keyword>
<evidence type="ECO:0000313" key="11">
    <source>
        <dbReference type="Proteomes" id="UP000006078"/>
    </source>
</evidence>
<comment type="caution">
    <text evidence="9">The sequence shown here is derived from an EMBL/GenBank/DDBJ whole genome shotgun (WGS) entry which is preliminary data.</text>
</comment>
<dbReference type="EC" id="4.2.2.29" evidence="7"/>
<dbReference type="PANTHER" id="PTHR30518">
    <property type="entry name" value="ENDOLYTIC MUREIN TRANSGLYCOSYLASE"/>
    <property type="match status" value="1"/>
</dbReference>
<feature type="site" description="Important for catalytic activity" evidence="7">
    <location>
        <position position="280"/>
    </location>
</feature>
<reference evidence="9 12" key="1">
    <citation type="journal article" date="2012" name="J. Bacteriol.">
        <title>Draft Genome Sequence of Turicella otitidis ATCC 51513, Isolated from Middle Ear Fluid from a Child with Otitis Media.</title>
        <authorList>
            <person name="Brinkrolf K."/>
            <person name="Schneider J."/>
            <person name="Knecht M."/>
            <person name="Ruckert C."/>
            <person name="Tauch A."/>
        </authorList>
    </citation>
    <scope>NUCLEOTIDE SEQUENCE [LARGE SCALE GENOMIC DNA]</scope>
    <source>
        <strain evidence="9 12">ATCC 51513</strain>
    </source>
</reference>
<keyword evidence="2 7" id="KW-0812">Transmembrane</keyword>
<comment type="catalytic activity">
    <reaction evidence="7">
        <text>a peptidoglycan chain = a peptidoglycan chain with N-acetyl-1,6-anhydromuramyl-[peptide] at the reducing end + a peptidoglycan chain with N-acetylglucosamine at the non-reducing end.</text>
        <dbReference type="EC" id="4.2.2.29"/>
    </reaction>
</comment>
<feature type="compositionally biased region" description="Basic residues" evidence="8">
    <location>
        <begin position="12"/>
        <end position="30"/>
    </location>
</feature>
<gene>
    <name evidence="7" type="primary">mltG</name>
    <name evidence="9" type="ORF">BN46_0749</name>
    <name evidence="10" type="ORF">HMPREF9719_00757</name>
</gene>
<feature type="transmembrane region" description="Helical" evidence="7">
    <location>
        <begin position="34"/>
        <end position="54"/>
    </location>
</feature>
<dbReference type="InterPro" id="IPR003770">
    <property type="entry name" value="MLTG-like"/>
</dbReference>
<dbReference type="EMBL" id="AHAE01000034">
    <property type="protein sequence ID" value="EJZ82340.1"/>
    <property type="molecule type" value="Genomic_DNA"/>
</dbReference>
<keyword evidence="11" id="KW-1185">Reference proteome</keyword>
<evidence type="ECO:0000256" key="7">
    <source>
        <dbReference type="HAMAP-Rule" id="MF_02065"/>
    </source>
</evidence>
<dbReference type="Proteomes" id="UP000006078">
    <property type="component" value="Unassembled WGS sequence"/>
</dbReference>
<dbReference type="GO" id="GO:0008932">
    <property type="term" value="F:lytic endotransglycosylase activity"/>
    <property type="evidence" value="ECO:0007669"/>
    <property type="project" value="UniProtKB-UniRule"/>
</dbReference>
<dbReference type="eggNOG" id="COG1559">
    <property type="taxonomic scope" value="Bacteria"/>
</dbReference>
<comment type="subcellular location">
    <subcellularLocation>
        <location evidence="7">Cell membrane</location>
        <topology evidence="7">Single-pass membrane protein</topology>
    </subcellularLocation>
</comment>
<dbReference type="AlphaFoldDB" id="I7JW15"/>
<dbReference type="RefSeq" id="WP_004600647.1">
    <property type="nucleotide sequence ID" value="NZ_HF541866.1"/>
</dbReference>
<dbReference type="PANTHER" id="PTHR30518:SF2">
    <property type="entry name" value="ENDOLYTIC MUREIN TRANSGLYCOSYLASE"/>
    <property type="match status" value="1"/>
</dbReference>
<dbReference type="Pfam" id="PF02618">
    <property type="entry name" value="YceG"/>
    <property type="match status" value="1"/>
</dbReference>
<dbReference type="EMBL" id="CAJZ01000108">
    <property type="protein sequence ID" value="CCI83481.1"/>
    <property type="molecule type" value="Genomic_DNA"/>
</dbReference>
<keyword evidence="5 7" id="KW-0456">Lyase</keyword>
<dbReference type="Gene3D" id="3.30.1490.480">
    <property type="entry name" value="Endolytic murein transglycosylase"/>
    <property type="match status" value="1"/>
</dbReference>
<dbReference type="STRING" id="29321.AAV33_02170"/>
<evidence type="ECO:0000313" key="10">
    <source>
        <dbReference type="EMBL" id="EJZ82340.1"/>
    </source>
</evidence>
<organism evidence="9 12">
    <name type="scientific">Corynebacterium otitidis ATCC 51513</name>
    <dbReference type="NCBI Taxonomy" id="883169"/>
    <lineage>
        <taxon>Bacteria</taxon>
        <taxon>Bacillati</taxon>
        <taxon>Actinomycetota</taxon>
        <taxon>Actinomycetes</taxon>
        <taxon>Mycobacteriales</taxon>
        <taxon>Corynebacteriaceae</taxon>
        <taxon>Corynebacterium</taxon>
    </lineage>
</organism>
<feature type="region of interest" description="Disordered" evidence="8">
    <location>
        <begin position="394"/>
        <end position="416"/>
    </location>
</feature>